<gene>
    <name evidence="1" type="ORF">BJ138DRAFT_1146465</name>
</gene>
<organism evidence="1 2">
    <name type="scientific">Hygrophoropsis aurantiaca</name>
    <dbReference type="NCBI Taxonomy" id="72124"/>
    <lineage>
        <taxon>Eukaryota</taxon>
        <taxon>Fungi</taxon>
        <taxon>Dikarya</taxon>
        <taxon>Basidiomycota</taxon>
        <taxon>Agaricomycotina</taxon>
        <taxon>Agaricomycetes</taxon>
        <taxon>Agaricomycetidae</taxon>
        <taxon>Boletales</taxon>
        <taxon>Coniophorineae</taxon>
        <taxon>Hygrophoropsidaceae</taxon>
        <taxon>Hygrophoropsis</taxon>
    </lineage>
</organism>
<keyword evidence="2" id="KW-1185">Reference proteome</keyword>
<proteinExistence type="predicted"/>
<evidence type="ECO:0000313" key="1">
    <source>
        <dbReference type="EMBL" id="KAH7913244.1"/>
    </source>
</evidence>
<accession>A0ACB8AJC0</accession>
<comment type="caution">
    <text evidence="1">The sequence shown here is derived from an EMBL/GenBank/DDBJ whole genome shotgun (WGS) entry which is preliminary data.</text>
</comment>
<evidence type="ECO:0000313" key="2">
    <source>
        <dbReference type="Proteomes" id="UP000790377"/>
    </source>
</evidence>
<protein>
    <submittedName>
        <fullName evidence="1">Uncharacterized protein</fullName>
    </submittedName>
</protein>
<dbReference type="EMBL" id="MU267634">
    <property type="protein sequence ID" value="KAH7913244.1"/>
    <property type="molecule type" value="Genomic_DNA"/>
</dbReference>
<name>A0ACB8AJC0_9AGAM</name>
<dbReference type="Proteomes" id="UP000790377">
    <property type="component" value="Unassembled WGS sequence"/>
</dbReference>
<sequence length="125" mass="13268">MRTFTLLIILATASISAALATPSPIKPFQPPRDDTDATHEHHTTASKNHVEDVNHSAGQHIGVPPARRDMFARVWRRNGVLGSRFIKNADYGAGDQSVVSSPTPTKEPTPPANTAPAASPKPSAA</sequence>
<reference evidence="1" key="1">
    <citation type="journal article" date="2021" name="New Phytol.">
        <title>Evolutionary innovations through gain and loss of genes in the ectomycorrhizal Boletales.</title>
        <authorList>
            <person name="Wu G."/>
            <person name="Miyauchi S."/>
            <person name="Morin E."/>
            <person name="Kuo A."/>
            <person name="Drula E."/>
            <person name="Varga T."/>
            <person name="Kohler A."/>
            <person name="Feng B."/>
            <person name="Cao Y."/>
            <person name="Lipzen A."/>
            <person name="Daum C."/>
            <person name="Hundley H."/>
            <person name="Pangilinan J."/>
            <person name="Johnson J."/>
            <person name="Barry K."/>
            <person name="LaButti K."/>
            <person name="Ng V."/>
            <person name="Ahrendt S."/>
            <person name="Min B."/>
            <person name="Choi I.G."/>
            <person name="Park H."/>
            <person name="Plett J.M."/>
            <person name="Magnuson J."/>
            <person name="Spatafora J.W."/>
            <person name="Nagy L.G."/>
            <person name="Henrissat B."/>
            <person name="Grigoriev I.V."/>
            <person name="Yang Z.L."/>
            <person name="Xu J."/>
            <person name="Martin F.M."/>
        </authorList>
    </citation>
    <scope>NUCLEOTIDE SEQUENCE</scope>
    <source>
        <strain evidence="1">ATCC 28755</strain>
    </source>
</reference>